<dbReference type="HOGENOM" id="CLU_085826_0_0_1"/>
<keyword evidence="3" id="KW-1185">Reference proteome</keyword>
<accession>A0A074VSP2</accession>
<evidence type="ECO:0000313" key="2">
    <source>
        <dbReference type="EMBL" id="KEQ63785.1"/>
    </source>
</evidence>
<dbReference type="InterPro" id="IPR056672">
    <property type="entry name" value="DUF7770"/>
</dbReference>
<dbReference type="RefSeq" id="XP_040880808.1">
    <property type="nucleotide sequence ID" value="XM_041024547.1"/>
</dbReference>
<dbReference type="EMBL" id="KL584830">
    <property type="protein sequence ID" value="KEQ63785.1"/>
    <property type="molecule type" value="Genomic_DNA"/>
</dbReference>
<dbReference type="STRING" id="1043003.A0A074VSP2"/>
<gene>
    <name evidence="2" type="ORF">M437DRAFT_65104</name>
</gene>
<name>A0A074VSP2_AURM1</name>
<evidence type="ECO:0000259" key="1">
    <source>
        <dbReference type="Pfam" id="PF24968"/>
    </source>
</evidence>
<dbReference type="GeneID" id="63917920"/>
<organism evidence="2 3">
    <name type="scientific">Aureobasidium melanogenum (strain CBS 110374)</name>
    <name type="common">Aureobasidium pullulans var. melanogenum</name>
    <dbReference type="NCBI Taxonomy" id="1043003"/>
    <lineage>
        <taxon>Eukaryota</taxon>
        <taxon>Fungi</taxon>
        <taxon>Dikarya</taxon>
        <taxon>Ascomycota</taxon>
        <taxon>Pezizomycotina</taxon>
        <taxon>Dothideomycetes</taxon>
        <taxon>Dothideomycetidae</taxon>
        <taxon>Dothideales</taxon>
        <taxon>Saccotheciaceae</taxon>
        <taxon>Aureobasidium</taxon>
    </lineage>
</organism>
<protein>
    <recommendedName>
        <fullName evidence="1">DUF7770 domain-containing protein</fullName>
    </recommendedName>
</protein>
<sequence>MNVKPEDWAAQVLKVRVVCHTAGRVPNTRASDNHWSIFFIIGENKSVQYNMTAEAGYIDGNLEVTSYSYIESRSTLRYWDFEAISFFTISMSHNLLVTQRRFDQYDMSGGGSGCRWWVYNVILVLASVGWIRPDAAASLWPHLLFKYLSLQDRTPLPMVQGTVTFTAAH</sequence>
<dbReference type="Pfam" id="PF24968">
    <property type="entry name" value="DUF7770"/>
    <property type="match status" value="1"/>
</dbReference>
<proteinExistence type="predicted"/>
<dbReference type="Proteomes" id="UP000030672">
    <property type="component" value="Unassembled WGS sequence"/>
</dbReference>
<reference evidence="2 3" key="1">
    <citation type="journal article" date="2014" name="BMC Genomics">
        <title>Genome sequencing of four Aureobasidium pullulans varieties: biotechnological potential, stress tolerance, and description of new species.</title>
        <authorList>
            <person name="Gostin Ar C."/>
            <person name="Ohm R.A."/>
            <person name="Kogej T."/>
            <person name="Sonjak S."/>
            <person name="Turk M."/>
            <person name="Zajc J."/>
            <person name="Zalar P."/>
            <person name="Grube M."/>
            <person name="Sun H."/>
            <person name="Han J."/>
            <person name="Sharma A."/>
            <person name="Chiniquy J."/>
            <person name="Ngan C.Y."/>
            <person name="Lipzen A."/>
            <person name="Barry K."/>
            <person name="Grigoriev I.V."/>
            <person name="Gunde-Cimerman N."/>
        </authorList>
    </citation>
    <scope>NUCLEOTIDE SEQUENCE [LARGE SCALE GENOMIC DNA]</scope>
    <source>
        <strain evidence="2 3">CBS 110374</strain>
    </source>
</reference>
<evidence type="ECO:0000313" key="3">
    <source>
        <dbReference type="Proteomes" id="UP000030672"/>
    </source>
</evidence>
<feature type="domain" description="DUF7770" evidence="1">
    <location>
        <begin position="15"/>
        <end position="162"/>
    </location>
</feature>
<dbReference type="AlphaFoldDB" id="A0A074VSP2"/>